<keyword evidence="1" id="KW-0812">Transmembrane</keyword>
<dbReference type="eggNOG" id="ENOG5033HGX">
    <property type="taxonomic scope" value="Bacteria"/>
</dbReference>
<organism evidence="2 3">
    <name type="scientific">Enterococcus sulfureus ATCC 49903</name>
    <dbReference type="NCBI Taxonomy" id="1140003"/>
    <lineage>
        <taxon>Bacteria</taxon>
        <taxon>Bacillati</taxon>
        <taxon>Bacillota</taxon>
        <taxon>Bacilli</taxon>
        <taxon>Lactobacillales</taxon>
        <taxon>Enterococcaceae</taxon>
        <taxon>Enterococcus</taxon>
    </lineage>
</organism>
<comment type="caution">
    <text evidence="2">The sequence shown here is derived from an EMBL/GenBank/DDBJ whole genome shotgun (WGS) entry which is preliminary data.</text>
</comment>
<dbReference type="Pfam" id="PF14264">
    <property type="entry name" value="Glucos_trans_II"/>
    <property type="match status" value="1"/>
</dbReference>
<feature type="transmembrane region" description="Helical" evidence="1">
    <location>
        <begin position="356"/>
        <end position="376"/>
    </location>
</feature>
<dbReference type="PATRIC" id="fig|1140003.3.peg.817"/>
<feature type="transmembrane region" description="Helical" evidence="1">
    <location>
        <begin position="269"/>
        <end position="287"/>
    </location>
</feature>
<name>S0P6I3_9ENTE</name>
<keyword evidence="3" id="KW-1185">Reference proteome</keyword>
<evidence type="ECO:0000313" key="3">
    <source>
        <dbReference type="Proteomes" id="UP000015961"/>
    </source>
</evidence>
<dbReference type="AlphaFoldDB" id="S0P6I3"/>
<dbReference type="RefSeq" id="WP_016185314.1">
    <property type="nucleotide sequence ID" value="NZ_ASWO01000005.1"/>
</dbReference>
<feature type="transmembrane region" description="Helical" evidence="1">
    <location>
        <begin position="201"/>
        <end position="224"/>
    </location>
</feature>
<proteinExistence type="predicted"/>
<protein>
    <submittedName>
        <fullName evidence="2">Uncharacterized protein</fullName>
    </submittedName>
</protein>
<feature type="transmembrane region" description="Helical" evidence="1">
    <location>
        <begin position="161"/>
        <end position="189"/>
    </location>
</feature>
<dbReference type="Proteomes" id="UP000015961">
    <property type="component" value="Unassembled WGS sequence"/>
</dbReference>
<gene>
    <name evidence="2" type="ORF">I573_01817</name>
</gene>
<reference evidence="2 3" key="1">
    <citation type="submission" date="2013-03" db="EMBL/GenBank/DDBJ databases">
        <title>The Genome Sequence of Enterococcus sulfureus ATCC_49903 (PacBio/Illumina hybrid assembly).</title>
        <authorList>
            <consortium name="The Broad Institute Genomics Platform"/>
            <consortium name="The Broad Institute Genome Sequencing Center for Infectious Disease"/>
            <person name="Earl A."/>
            <person name="Russ C."/>
            <person name="Gilmore M."/>
            <person name="Surin D."/>
            <person name="Walker B."/>
            <person name="Young S."/>
            <person name="Zeng Q."/>
            <person name="Gargeya S."/>
            <person name="Fitzgerald M."/>
            <person name="Haas B."/>
            <person name="Abouelleil A."/>
            <person name="Allen A.W."/>
            <person name="Alvarado L."/>
            <person name="Arachchi H.M."/>
            <person name="Berlin A.M."/>
            <person name="Chapman S.B."/>
            <person name="Gainer-Dewar J."/>
            <person name="Goldberg J."/>
            <person name="Griggs A."/>
            <person name="Gujja S."/>
            <person name="Hansen M."/>
            <person name="Howarth C."/>
            <person name="Imamovic A."/>
            <person name="Ireland A."/>
            <person name="Larimer J."/>
            <person name="McCowan C."/>
            <person name="Murphy C."/>
            <person name="Pearson M."/>
            <person name="Poon T.W."/>
            <person name="Priest M."/>
            <person name="Roberts A."/>
            <person name="Saif S."/>
            <person name="Shea T."/>
            <person name="Sisk P."/>
            <person name="Sykes S."/>
            <person name="Wortman J."/>
            <person name="Nusbaum C."/>
            <person name="Birren B."/>
        </authorList>
    </citation>
    <scope>NUCLEOTIDE SEQUENCE [LARGE SCALE GENOMIC DNA]</scope>
    <source>
        <strain evidence="2 3">ATCC 49903</strain>
    </source>
</reference>
<feature type="transmembrane region" description="Helical" evidence="1">
    <location>
        <begin position="86"/>
        <end position="105"/>
    </location>
</feature>
<dbReference type="InterPro" id="IPR025686">
    <property type="entry name" value="Glucos_trans_II"/>
</dbReference>
<evidence type="ECO:0000256" key="1">
    <source>
        <dbReference type="SAM" id="Phobius"/>
    </source>
</evidence>
<dbReference type="OrthoDB" id="2043221at2"/>
<evidence type="ECO:0000313" key="2">
    <source>
        <dbReference type="EMBL" id="EOT84091.1"/>
    </source>
</evidence>
<keyword evidence="1" id="KW-1133">Transmembrane helix</keyword>
<sequence length="495" mass="56444">MEKEKIALFERTFWMENKGKILTLFGLYQLVCLTIGSKDYAYIDDVLRQNTGITDFAASYSRWGSEISSWVLQGSRHLTDLGNMSFFVTGTLLTLSSVCLTYILAGNRPSFGAMLASSLLGLNPWMLQMISFRFDSPYMALSILFSILPFLFWRFSKGSFFIASLLGVFLMCNTYQASSGIYLGVYLTLAAREFLFAQFEIRAFLSKLGVAASSYCLALIAFFFESSLNPEIANRGNTVAVAKAADLPATFLHNSLVYFHTVWDYSARIWQVITVVMILCFVVLVVKRTRQPKWIALLFTGVYLACLFIFSYGVLLIFSEPLVTIMPRYGVGISIFFASLGILVGQQALESKRLRLVGWIPSLLVVYFMSFSFTYASTLNYQQQSFEQQGQRLAADLSLAVTNERQEVWISNLFKDSPLLESTSINYPIIKQLVPRNGDMSWFNLMLFQRMSNMDMSLQPYDFTDFDTAEKEQVVSNYFWDIYVDSQRVYVIMKR</sequence>
<dbReference type="STRING" id="1140003.OMY_00861"/>
<feature type="transmembrane region" description="Helical" evidence="1">
    <location>
        <begin position="294"/>
        <end position="319"/>
    </location>
</feature>
<dbReference type="EMBL" id="ASWO01000005">
    <property type="protein sequence ID" value="EOT84091.1"/>
    <property type="molecule type" value="Genomic_DNA"/>
</dbReference>
<keyword evidence="1" id="KW-0472">Membrane</keyword>
<accession>S0P6I3</accession>
<feature type="transmembrane region" description="Helical" evidence="1">
    <location>
        <begin position="137"/>
        <end position="155"/>
    </location>
</feature>
<feature type="transmembrane region" description="Helical" evidence="1">
    <location>
        <begin position="325"/>
        <end position="344"/>
    </location>
</feature>